<proteinExistence type="predicted"/>
<dbReference type="AlphaFoldDB" id="A0A212JAV0"/>
<evidence type="ECO:0000313" key="1">
    <source>
        <dbReference type="EMBL" id="SBV96550.1"/>
    </source>
</evidence>
<name>A0A212JAV0_9BACT</name>
<protein>
    <submittedName>
        <fullName evidence="1">Uncharacterized protein</fullName>
    </submittedName>
</protein>
<organism evidence="1">
    <name type="scientific">uncultured Dysgonomonas sp</name>
    <dbReference type="NCBI Taxonomy" id="206096"/>
    <lineage>
        <taxon>Bacteria</taxon>
        <taxon>Pseudomonadati</taxon>
        <taxon>Bacteroidota</taxon>
        <taxon>Bacteroidia</taxon>
        <taxon>Bacteroidales</taxon>
        <taxon>Dysgonomonadaceae</taxon>
        <taxon>Dysgonomonas</taxon>
        <taxon>environmental samples</taxon>
    </lineage>
</organism>
<sequence>MLSDYKYNIGLLINCYDCEGIIKIVKEQVFSKNPAPLNIL</sequence>
<gene>
    <name evidence="1" type="ORF">KL86DYS1_11677</name>
</gene>
<reference evidence="1" key="1">
    <citation type="submission" date="2016-04" db="EMBL/GenBank/DDBJ databases">
        <authorList>
            <person name="Evans L.H."/>
            <person name="Alamgir A."/>
            <person name="Owens N."/>
            <person name="Weber N.D."/>
            <person name="Virtaneva K."/>
            <person name="Barbian K."/>
            <person name="Babar A."/>
            <person name="Rosenke K."/>
        </authorList>
    </citation>
    <scope>NUCLEOTIDE SEQUENCE</scope>
    <source>
        <strain evidence="1">86-1</strain>
    </source>
</reference>
<accession>A0A212JAV0</accession>
<dbReference type="EMBL" id="FLUM01000001">
    <property type="protein sequence ID" value="SBV96550.1"/>
    <property type="molecule type" value="Genomic_DNA"/>
</dbReference>